<evidence type="ECO:0000256" key="1">
    <source>
        <dbReference type="SAM" id="MobiDB-lite"/>
    </source>
</evidence>
<accession>A0A3Q1APX3</accession>
<protein>
    <submittedName>
        <fullName evidence="2">Uncharacterized protein</fullName>
    </submittedName>
</protein>
<sequence>MCVFRQWLWVKAFSQMVHLYGLSPLCVLMWTVKYVLRAHAFPQIPHTNGLTPEWIATWLSRLVLRLKDQPQTGQRGPLVVKPRPHSPQWYGFSLVYDPLRRPQTLNARHKHHKPNRPRESRRV</sequence>
<evidence type="ECO:0000313" key="2">
    <source>
        <dbReference type="Ensembl" id="ENSAOCP00000002829.2"/>
    </source>
</evidence>
<keyword evidence="3" id="KW-1185">Reference proteome</keyword>
<proteinExistence type="predicted"/>
<evidence type="ECO:0000313" key="3">
    <source>
        <dbReference type="Proteomes" id="UP001501940"/>
    </source>
</evidence>
<dbReference type="GeneTree" id="ENSGT00940000177560"/>
<reference evidence="2 3" key="1">
    <citation type="submission" date="2022-01" db="EMBL/GenBank/DDBJ databases">
        <title>A chromosome-scale genome assembly of the false clownfish, Amphiprion ocellaris.</title>
        <authorList>
            <person name="Ryu T."/>
        </authorList>
    </citation>
    <scope>NUCLEOTIDE SEQUENCE [LARGE SCALE GENOMIC DNA]</scope>
</reference>
<dbReference type="OMA" id="WAPDIRA"/>
<feature type="region of interest" description="Disordered" evidence="1">
    <location>
        <begin position="101"/>
        <end position="123"/>
    </location>
</feature>
<dbReference type="AlphaFoldDB" id="A0A3Q1APX3"/>
<dbReference type="Proteomes" id="UP001501940">
    <property type="component" value="Chromosome 23"/>
</dbReference>
<dbReference type="Ensembl" id="ENSAOCT00000010838.2">
    <property type="protein sequence ID" value="ENSAOCP00000002829.2"/>
    <property type="gene ID" value="ENSAOCG00000005992.2"/>
</dbReference>
<name>A0A3Q1APX3_AMPOC</name>
<organism evidence="2 3">
    <name type="scientific">Amphiprion ocellaris</name>
    <name type="common">Clown anemonefish</name>
    <dbReference type="NCBI Taxonomy" id="80972"/>
    <lineage>
        <taxon>Eukaryota</taxon>
        <taxon>Metazoa</taxon>
        <taxon>Chordata</taxon>
        <taxon>Craniata</taxon>
        <taxon>Vertebrata</taxon>
        <taxon>Euteleostomi</taxon>
        <taxon>Actinopterygii</taxon>
        <taxon>Neopterygii</taxon>
        <taxon>Teleostei</taxon>
        <taxon>Neoteleostei</taxon>
        <taxon>Acanthomorphata</taxon>
        <taxon>Ovalentaria</taxon>
        <taxon>Pomacentridae</taxon>
        <taxon>Amphiprion</taxon>
    </lineage>
</organism>
<reference evidence="2" key="2">
    <citation type="submission" date="2025-08" db="UniProtKB">
        <authorList>
            <consortium name="Ensembl"/>
        </authorList>
    </citation>
    <scope>IDENTIFICATION</scope>
</reference>
<reference evidence="2" key="3">
    <citation type="submission" date="2025-09" db="UniProtKB">
        <authorList>
            <consortium name="Ensembl"/>
        </authorList>
    </citation>
    <scope>IDENTIFICATION</scope>
</reference>